<evidence type="ECO:0000313" key="1">
    <source>
        <dbReference type="EMBL" id="BAK35243.1"/>
    </source>
</evidence>
<dbReference type="OrthoDB" id="3197455at2"/>
<protein>
    <submittedName>
        <fullName evidence="1">Uncharacterized protein</fullName>
    </submittedName>
</protein>
<sequence length="56" mass="6136">MDVPSAELAALLEDAANSLGWQDPDAVFREVLGRIGLLRLNSEARRVLMNALRATE</sequence>
<gene>
    <name evidence="1" type="ordered locus">MLP_22290</name>
</gene>
<evidence type="ECO:0000313" key="2">
    <source>
        <dbReference type="Proteomes" id="UP000007947"/>
    </source>
</evidence>
<dbReference type="EMBL" id="AP012204">
    <property type="protein sequence ID" value="BAK35243.1"/>
    <property type="molecule type" value="Genomic_DNA"/>
</dbReference>
<dbReference type="RefSeq" id="WP_013863115.1">
    <property type="nucleotide sequence ID" value="NC_015635.1"/>
</dbReference>
<name>F5XEM7_MICPN</name>
<dbReference type="KEGG" id="mph:MLP_22290"/>
<accession>F5XEM7</accession>
<dbReference type="HOGENOM" id="CLU_3009272_0_0_11"/>
<proteinExistence type="predicted"/>
<reference evidence="1 2" key="1">
    <citation type="submission" date="2011-05" db="EMBL/GenBank/DDBJ databases">
        <title>Whole genome sequence of Microlunatus phosphovorus NM-1.</title>
        <authorList>
            <person name="Hosoyama A."/>
            <person name="Sasaki K."/>
            <person name="Harada T."/>
            <person name="Igarashi R."/>
            <person name="Kawakoshi A."/>
            <person name="Sasagawa M."/>
            <person name="Fukada J."/>
            <person name="Nakamura S."/>
            <person name="Katano Y."/>
            <person name="Hanada S."/>
            <person name="Kamagata Y."/>
            <person name="Nakamura N."/>
            <person name="Yamazaki S."/>
            <person name="Fujita N."/>
        </authorList>
    </citation>
    <scope>NUCLEOTIDE SEQUENCE [LARGE SCALE GENOMIC DNA]</scope>
    <source>
        <strain evidence="2">ATCC 700054 / DSM 10555 / JCM 9379 / NBRC 101784 / NCIMB 13414 / VKM Ac-1990 / NM-1</strain>
    </source>
</reference>
<keyword evidence="2" id="KW-1185">Reference proteome</keyword>
<dbReference type="Proteomes" id="UP000007947">
    <property type="component" value="Chromosome"/>
</dbReference>
<dbReference type="AlphaFoldDB" id="F5XEM7"/>
<organism evidence="1 2">
    <name type="scientific">Microlunatus phosphovorus (strain ATCC 700054 / DSM 10555 / JCM 9379 / NBRC 101784 / NCIMB 13414 / VKM Ac-1990 / NM-1)</name>
    <dbReference type="NCBI Taxonomy" id="1032480"/>
    <lineage>
        <taxon>Bacteria</taxon>
        <taxon>Bacillati</taxon>
        <taxon>Actinomycetota</taxon>
        <taxon>Actinomycetes</taxon>
        <taxon>Propionibacteriales</taxon>
        <taxon>Propionibacteriaceae</taxon>
        <taxon>Microlunatus</taxon>
    </lineage>
</organism>